<dbReference type="RefSeq" id="WP_078424498.1">
    <property type="nucleotide sequence ID" value="NZ_CP017258.1"/>
</dbReference>
<sequence length="371" mass="42406">MKKLSVFLYSMGAGGAERVVSNLLPFLTQKYEVHLFLMSDVISYNVSNLVKFHFLERSNPNENKIKKMFRLIFALPLLAFKYKKISNNLGINSHFVLMNRPCYVALISRIFGLKGRLIISERSCPSVIYKNGINGFFNRAFIRLLYNKADLILANAKENADDLIQNFSCDKDKTKVFYNAIDLKSIQKLKDEPLDSDFKPFFLNIGRLDSGKNQSMLIKIIANLKDKRATLGILGDGCMKDELLSLIKKYKVEDRVKLLGVNKNPFKYIKNSSCLVCASRFEGFSNVLLEALACEKTIISTSHKSGAKELLGDNEYGLLVDVDDEKAMQEAMQNILDNEELRYKYELKAYKRVKKFDSSIISLKLIEFLEQ</sequence>
<accession>A0A1S6U7H4</accession>
<dbReference type="GO" id="GO:0016757">
    <property type="term" value="F:glycosyltransferase activity"/>
    <property type="evidence" value="ECO:0007669"/>
    <property type="project" value="UniProtKB-KW"/>
</dbReference>
<dbReference type="Pfam" id="PF00534">
    <property type="entry name" value="Glycos_transf_1"/>
    <property type="match status" value="1"/>
</dbReference>
<dbReference type="Pfam" id="PF13439">
    <property type="entry name" value="Glyco_transf_4"/>
    <property type="match status" value="1"/>
</dbReference>
<keyword evidence="1" id="KW-0328">Glycosyltransferase</keyword>
<dbReference type="CDD" id="cd03811">
    <property type="entry name" value="GT4_GT28_WabH-like"/>
    <property type="match status" value="1"/>
</dbReference>
<dbReference type="PANTHER" id="PTHR12526:SF630">
    <property type="entry name" value="GLYCOSYLTRANSFERASE"/>
    <property type="match status" value="1"/>
</dbReference>
<dbReference type="SUPFAM" id="SSF53756">
    <property type="entry name" value="UDP-Glycosyltransferase/glycogen phosphorylase"/>
    <property type="match status" value="1"/>
</dbReference>
<evidence type="ECO:0000313" key="2">
    <source>
        <dbReference type="Proteomes" id="UP000190868"/>
    </source>
</evidence>
<dbReference type="InterPro" id="IPR001296">
    <property type="entry name" value="Glyco_trans_1"/>
</dbReference>
<organism evidence="1 2">
    <name type="scientific">Campylobacter pinnipediorum subsp. caledonicus</name>
    <dbReference type="NCBI Taxonomy" id="1874362"/>
    <lineage>
        <taxon>Bacteria</taxon>
        <taxon>Pseudomonadati</taxon>
        <taxon>Campylobacterota</taxon>
        <taxon>Epsilonproteobacteria</taxon>
        <taxon>Campylobacterales</taxon>
        <taxon>Campylobacteraceae</taxon>
        <taxon>Campylobacter</taxon>
    </lineage>
</organism>
<dbReference type="EC" id="2.4.1.291" evidence="1"/>
<dbReference type="AlphaFoldDB" id="A0A1S6U7H4"/>
<protein>
    <submittedName>
        <fullName evidence="1">N-acetylgalactosamine-N, N'-diacetylbacillosaminyl-diphospho-undecaprenol 4-alpha-N-acetylgalactosaminyltransferase</fullName>
        <ecNumber evidence="1">2.4.1.291</ecNumber>
    </submittedName>
</protein>
<keyword evidence="1" id="KW-0808">Transferase</keyword>
<name>A0A1S6U7H4_9BACT</name>
<gene>
    <name evidence="1" type="primary">pglJ</name>
    <name evidence="1" type="ORF">CPIN18021_0864</name>
</gene>
<dbReference type="InterPro" id="IPR028098">
    <property type="entry name" value="Glyco_trans_4-like_N"/>
</dbReference>
<keyword evidence="2" id="KW-1185">Reference proteome</keyword>
<dbReference type="Gene3D" id="3.40.50.2000">
    <property type="entry name" value="Glycogen Phosphorylase B"/>
    <property type="match status" value="2"/>
</dbReference>
<dbReference type="Proteomes" id="UP000190868">
    <property type="component" value="Chromosome"/>
</dbReference>
<dbReference type="PANTHER" id="PTHR12526">
    <property type="entry name" value="GLYCOSYLTRANSFERASE"/>
    <property type="match status" value="1"/>
</dbReference>
<dbReference type="EMBL" id="CP017258">
    <property type="protein sequence ID" value="AQW87673.1"/>
    <property type="molecule type" value="Genomic_DNA"/>
</dbReference>
<reference evidence="2" key="1">
    <citation type="submission" date="2016-09" db="EMBL/GenBank/DDBJ databases">
        <title>Comparative genomics of the Campylobacter concisus group.</title>
        <authorList>
            <person name="Miller W.G."/>
            <person name="Yee E."/>
            <person name="Chapman M.H."/>
            <person name="Huynh S."/>
            <person name="Bono J.L."/>
            <person name="On S.L.W."/>
            <person name="StLeger J."/>
            <person name="Foster G."/>
            <person name="Parker C.T."/>
        </authorList>
    </citation>
    <scope>NUCLEOTIDE SEQUENCE [LARGE SCALE GENOMIC DNA]</scope>
    <source>
        <strain evidence="2">RM18021</strain>
    </source>
</reference>
<evidence type="ECO:0000313" key="1">
    <source>
        <dbReference type="EMBL" id="AQW87673.1"/>
    </source>
</evidence>
<proteinExistence type="predicted"/>